<sequence length="676" mass="78205">MLSSVEELGEIDRQIEEVNEKRSELAGQLQLQTQQEEELLTQLDAVNEQLGEVAEEVGRARTCADVEQLRIKYGPLAVLAQLEQLFRERDARAGAVQAADALQRAMDVLSKLETRTYTLESLQELRELHSTIRDVAAQVPDEEATARAYARFNALVERIGRESAQIFEKELLAAKWDTQQFVRTESAMQHLRELSSSLYSLNELLLPHADSDAMWNFDCMANNFKIKFIYHFNGSSMQQTQSIEMYFQFLDKYLDQNLCKCIEIFQDERAGVTPGLVHQQFINRVLEPIRHKVNSTMVKTAQTHSKEGLNTMLVLISQVFINDNALLKKHYYDGVGLVSMIPNQILDKWLAFETDSTTAQYSKICNGPLNRNGFDLQKLLLNLYEYFEPFYNLDYDRLMDYKFKITKEIFMDLPSNYRKYILTHGDDRAPSYIDESQLEQTLWKLHNLVLIQQLLQEFENKFNFINLTLYFNDLTSSSYSTVLSDVLGSYEEAIVTLRESVIHRIKKMLSSTLRVYFKVNDWSTITPEPEQCSSELVGAVNLLKKIFITMTQFDLTVDIPLIIKNEVLNIIIHFMVDYVVNLNKFSEMGLQQLLIDYDSLKETLNFEVEQDPQNAEEAAFFETIAILKLKHQAPNTATKFMTKEYVEKRDFAEFRSALNIIYSTDSEISSALYRVL</sequence>
<dbReference type="OMA" id="TCSQIFM"/>
<accession>A0A1G4MDL0</accession>
<reference evidence="3" key="1">
    <citation type="submission" date="2016-03" db="EMBL/GenBank/DDBJ databases">
        <authorList>
            <person name="Devillers H."/>
        </authorList>
    </citation>
    <scope>NUCLEOTIDE SEQUENCE [LARGE SCALE GENOMIC DNA]</scope>
</reference>
<feature type="coiled-coil region" evidence="1">
    <location>
        <begin position="8"/>
        <end position="56"/>
    </location>
</feature>
<dbReference type="InterPro" id="IPR007528">
    <property type="entry name" value="RINT1_Tip20"/>
</dbReference>
<dbReference type="InterPro" id="IPR042041">
    <property type="entry name" value="Tip20p_domA"/>
</dbReference>
<keyword evidence="3" id="KW-1185">Reference proteome</keyword>
<dbReference type="Gene3D" id="6.10.280.210">
    <property type="entry name" value="Dsl1p vesicle tethering complex, Tip20p subunit, domain A"/>
    <property type="match status" value="1"/>
</dbReference>
<dbReference type="InterPro" id="IPR042044">
    <property type="entry name" value="EXOC6PINT-1/Sec15/Tip20_C_dom2"/>
</dbReference>
<dbReference type="Gene3D" id="1.20.58.670">
    <property type="entry name" value="Dsl1p vesicle tethering complex, Tip20p subunit, domain D"/>
    <property type="match status" value="1"/>
</dbReference>
<gene>
    <name evidence="2" type="ORF">LAFE_0E09912G</name>
</gene>
<keyword evidence="1" id="KW-0175">Coiled coil</keyword>
<dbReference type="Proteomes" id="UP000190831">
    <property type="component" value="Chromosome E"/>
</dbReference>
<dbReference type="GO" id="GO:0006888">
    <property type="term" value="P:endoplasmic reticulum to Golgi vesicle-mediated transport"/>
    <property type="evidence" value="ECO:0007669"/>
    <property type="project" value="InterPro"/>
</dbReference>
<proteinExistence type="predicted"/>
<dbReference type="EMBL" id="LT598488">
    <property type="protein sequence ID" value="SCW01908.1"/>
    <property type="molecule type" value="Genomic_DNA"/>
</dbReference>
<evidence type="ECO:0000313" key="2">
    <source>
        <dbReference type="EMBL" id="SCW01908.1"/>
    </source>
</evidence>
<dbReference type="GO" id="GO:0006890">
    <property type="term" value="P:retrograde vesicle-mediated transport, Golgi to endoplasmic reticulum"/>
    <property type="evidence" value="ECO:0007669"/>
    <property type="project" value="InterPro"/>
</dbReference>
<dbReference type="Gene3D" id="1.10.357.100">
    <property type="entry name" value="Dsl1p vesicle tethering complex, Tip20p subunit, domain C"/>
    <property type="match status" value="1"/>
</dbReference>
<dbReference type="PANTHER" id="PTHR13520:SF0">
    <property type="entry name" value="RAD50-INTERACTING PROTEIN 1"/>
    <property type="match status" value="1"/>
</dbReference>
<evidence type="ECO:0000313" key="3">
    <source>
        <dbReference type="Proteomes" id="UP000190831"/>
    </source>
</evidence>
<dbReference type="Gene3D" id="1.20.58.1420">
    <property type="entry name" value="Dsl1p vesicle tethering complex, Tip20p subunit, domain B"/>
    <property type="match status" value="1"/>
</dbReference>
<dbReference type="GO" id="GO:0070939">
    <property type="term" value="C:Dsl1/NZR complex"/>
    <property type="evidence" value="ECO:0007669"/>
    <property type="project" value="InterPro"/>
</dbReference>
<name>A0A1G4MDL0_LACFM</name>
<dbReference type="PROSITE" id="PS51386">
    <property type="entry name" value="RINT1_TIP20"/>
    <property type="match status" value="1"/>
</dbReference>
<dbReference type="PANTHER" id="PTHR13520">
    <property type="entry name" value="RAD50-INTERACTING PROTEIN 1 RINT-1"/>
    <property type="match status" value="1"/>
</dbReference>
<dbReference type="InterPro" id="IPR042043">
    <property type="entry name" value="Tip20p_domC"/>
</dbReference>
<dbReference type="InterPro" id="IPR042040">
    <property type="entry name" value="Tip20p_domE"/>
</dbReference>
<dbReference type="STRING" id="4955.A0A1G4MDL0"/>
<dbReference type="Gene3D" id="1.10.10.2270">
    <property type="entry name" value="Dsl1p vesicle tethering complex, Tip20p subunit, domain E"/>
    <property type="match status" value="1"/>
</dbReference>
<dbReference type="InterPro" id="IPR042042">
    <property type="entry name" value="Tip20p_domB"/>
</dbReference>
<dbReference type="OrthoDB" id="2189254at2759"/>
<dbReference type="GO" id="GO:0060628">
    <property type="term" value="P:regulation of ER to Golgi vesicle-mediated transport"/>
    <property type="evidence" value="ECO:0007669"/>
    <property type="project" value="TreeGrafter"/>
</dbReference>
<organism evidence="2 3">
    <name type="scientific">Lachancea fermentati</name>
    <name type="common">Zygosaccharomyces fermentati</name>
    <dbReference type="NCBI Taxonomy" id="4955"/>
    <lineage>
        <taxon>Eukaryota</taxon>
        <taxon>Fungi</taxon>
        <taxon>Dikarya</taxon>
        <taxon>Ascomycota</taxon>
        <taxon>Saccharomycotina</taxon>
        <taxon>Saccharomycetes</taxon>
        <taxon>Saccharomycetales</taxon>
        <taxon>Saccharomycetaceae</taxon>
        <taxon>Lachancea</taxon>
    </lineage>
</organism>
<protein>
    <submittedName>
        <fullName evidence="2">LAFE_0E09912g1_1</fullName>
    </submittedName>
</protein>
<dbReference type="AlphaFoldDB" id="A0A1G4MDL0"/>
<evidence type="ECO:0000256" key="1">
    <source>
        <dbReference type="SAM" id="Coils"/>
    </source>
</evidence>
<dbReference type="Pfam" id="PF04437">
    <property type="entry name" value="RINT1_TIP1"/>
    <property type="match status" value="1"/>
</dbReference>